<comment type="caution">
    <text evidence="1">The sequence shown here is derived from an EMBL/GenBank/DDBJ whole genome shotgun (WGS) entry which is preliminary data.</text>
</comment>
<accession>A0A0V1KLE8</accession>
<proteinExistence type="predicted"/>
<reference evidence="1 2" key="1">
    <citation type="submission" date="2015-05" db="EMBL/GenBank/DDBJ databases">
        <title>Evolution of Trichinella species and genotypes.</title>
        <authorList>
            <person name="Korhonen P.K."/>
            <person name="Edoardo P."/>
            <person name="Giuseppe L.R."/>
            <person name="Gasser R.B."/>
        </authorList>
    </citation>
    <scope>NUCLEOTIDE SEQUENCE [LARGE SCALE GENOMIC DNA]</scope>
    <source>
        <strain evidence="1">ISS10</strain>
    </source>
</reference>
<evidence type="ECO:0000313" key="1">
    <source>
        <dbReference type="EMBL" id="KRZ48157.1"/>
    </source>
</evidence>
<protein>
    <submittedName>
        <fullName evidence="1">Uncharacterized protein</fullName>
    </submittedName>
</protein>
<evidence type="ECO:0000313" key="2">
    <source>
        <dbReference type="Proteomes" id="UP000054721"/>
    </source>
</evidence>
<name>A0A0V1KLE8_9BILA</name>
<keyword evidence="2" id="KW-1185">Reference proteome</keyword>
<organism evidence="1 2">
    <name type="scientific">Trichinella nativa</name>
    <dbReference type="NCBI Taxonomy" id="6335"/>
    <lineage>
        <taxon>Eukaryota</taxon>
        <taxon>Metazoa</taxon>
        <taxon>Ecdysozoa</taxon>
        <taxon>Nematoda</taxon>
        <taxon>Enoplea</taxon>
        <taxon>Dorylaimia</taxon>
        <taxon>Trichinellida</taxon>
        <taxon>Trichinellidae</taxon>
        <taxon>Trichinella</taxon>
    </lineage>
</organism>
<sequence length="99" mass="11762">MSIFCRFEKYSAKHQILDDSFTEIPKLFHLLNRPQPKPLIPRIELEVVFHAMSQNSLVYPHIDTSEEIETVCKDWQRFNEIFFIIHSSVSQVELRWANG</sequence>
<dbReference type="Proteomes" id="UP000054721">
    <property type="component" value="Unassembled WGS sequence"/>
</dbReference>
<dbReference type="EMBL" id="JYDW01000458">
    <property type="protein sequence ID" value="KRZ48157.1"/>
    <property type="molecule type" value="Genomic_DNA"/>
</dbReference>
<dbReference type="AlphaFoldDB" id="A0A0V1KLE8"/>
<gene>
    <name evidence="1" type="ORF">T02_14252</name>
</gene>